<accession>A0A5N6LM57</accession>
<dbReference type="EMBL" id="SZYD01000019">
    <property type="protein sequence ID" value="KAD2393254.1"/>
    <property type="molecule type" value="Genomic_DNA"/>
</dbReference>
<dbReference type="Proteomes" id="UP000326396">
    <property type="component" value="Linkage Group LG9"/>
</dbReference>
<reference evidence="1 2" key="1">
    <citation type="submission" date="2019-05" db="EMBL/GenBank/DDBJ databases">
        <title>Mikania micrantha, genome provides insights into the molecular mechanism of rapid growth.</title>
        <authorList>
            <person name="Liu B."/>
        </authorList>
    </citation>
    <scope>NUCLEOTIDE SEQUENCE [LARGE SCALE GENOMIC DNA]</scope>
    <source>
        <strain evidence="1">NLD-2019</strain>
        <tissue evidence="1">Leaf</tissue>
    </source>
</reference>
<keyword evidence="2" id="KW-1185">Reference proteome</keyword>
<proteinExistence type="predicted"/>
<organism evidence="1 2">
    <name type="scientific">Mikania micrantha</name>
    <name type="common">bitter vine</name>
    <dbReference type="NCBI Taxonomy" id="192012"/>
    <lineage>
        <taxon>Eukaryota</taxon>
        <taxon>Viridiplantae</taxon>
        <taxon>Streptophyta</taxon>
        <taxon>Embryophyta</taxon>
        <taxon>Tracheophyta</taxon>
        <taxon>Spermatophyta</taxon>
        <taxon>Magnoliopsida</taxon>
        <taxon>eudicotyledons</taxon>
        <taxon>Gunneridae</taxon>
        <taxon>Pentapetalae</taxon>
        <taxon>asterids</taxon>
        <taxon>campanulids</taxon>
        <taxon>Asterales</taxon>
        <taxon>Asteraceae</taxon>
        <taxon>Asteroideae</taxon>
        <taxon>Heliantheae alliance</taxon>
        <taxon>Eupatorieae</taxon>
        <taxon>Mikania</taxon>
    </lineage>
</organism>
<dbReference type="AlphaFoldDB" id="A0A5N6LM57"/>
<evidence type="ECO:0000313" key="1">
    <source>
        <dbReference type="EMBL" id="KAD2393254.1"/>
    </source>
</evidence>
<protein>
    <submittedName>
        <fullName evidence="1">Uncharacterized protein</fullName>
    </submittedName>
</protein>
<comment type="caution">
    <text evidence="1">The sequence shown here is derived from an EMBL/GenBank/DDBJ whole genome shotgun (WGS) entry which is preliminary data.</text>
</comment>
<gene>
    <name evidence="1" type="ORF">E3N88_40231</name>
</gene>
<name>A0A5N6LM57_9ASTR</name>
<sequence>MVLSLDLSAPILREGRYVCEIRLVVLEQADLAVFLYFRVDNVESYAWTPRTTNSVEKRVRYERLKFGFLERERVDELVERERVVG</sequence>
<evidence type="ECO:0000313" key="2">
    <source>
        <dbReference type="Proteomes" id="UP000326396"/>
    </source>
</evidence>